<comment type="PTM">
    <text evidence="5">Phosphorylated by CheA. Phosphorylation of the N-terminal regulatory domain activates the methylesterase activity.</text>
</comment>
<dbReference type="SMART" id="SM00448">
    <property type="entry name" value="REC"/>
    <property type="match status" value="1"/>
</dbReference>
<dbReference type="PROSITE" id="PS50122">
    <property type="entry name" value="CHEB"/>
    <property type="match status" value="1"/>
</dbReference>
<dbReference type="PIRSF" id="PIRSF000876">
    <property type="entry name" value="RR_chemtxs_CheB"/>
    <property type="match status" value="1"/>
</dbReference>
<evidence type="ECO:0000256" key="2">
    <source>
        <dbReference type="ARBA" id="ARBA00022500"/>
    </source>
</evidence>
<keyword evidence="1 5" id="KW-0963">Cytoplasm</keyword>
<name>A0A1F7FEV2_UNCRA</name>
<dbReference type="EC" id="3.5.1.44" evidence="5"/>
<organism evidence="10 11">
    <name type="scientific">Candidatus Raymondbacteria bacterium RIFOXYD12_FULL_49_13</name>
    <dbReference type="NCBI Taxonomy" id="1817890"/>
    <lineage>
        <taxon>Bacteria</taxon>
        <taxon>Raymondiibacteriota</taxon>
    </lineage>
</organism>
<comment type="catalytic activity">
    <reaction evidence="5">
        <text>L-glutaminyl-[protein] + H2O = L-glutamyl-[protein] + NH4(+)</text>
        <dbReference type="Rhea" id="RHEA:16441"/>
        <dbReference type="Rhea" id="RHEA-COMP:10207"/>
        <dbReference type="Rhea" id="RHEA-COMP:10208"/>
        <dbReference type="ChEBI" id="CHEBI:15377"/>
        <dbReference type="ChEBI" id="CHEBI:28938"/>
        <dbReference type="ChEBI" id="CHEBI:29973"/>
        <dbReference type="ChEBI" id="CHEBI:30011"/>
        <dbReference type="EC" id="3.5.1.44"/>
    </reaction>
</comment>
<dbReference type="InterPro" id="IPR008248">
    <property type="entry name" value="CheB-like"/>
</dbReference>
<keyword evidence="2 5" id="KW-0145">Chemotaxis</keyword>
<feature type="active site" evidence="5 6">
    <location>
        <position position="170"/>
    </location>
</feature>
<keyword evidence="3 5" id="KW-0378">Hydrolase</keyword>
<dbReference type="AlphaFoldDB" id="A0A1F7FEV2"/>
<dbReference type="EC" id="3.1.1.61" evidence="5"/>
<dbReference type="Pfam" id="PF00072">
    <property type="entry name" value="Response_reg"/>
    <property type="match status" value="1"/>
</dbReference>
<dbReference type="GO" id="GO:0006935">
    <property type="term" value="P:chemotaxis"/>
    <property type="evidence" value="ECO:0007669"/>
    <property type="project" value="UniProtKB-UniRule"/>
</dbReference>
<dbReference type="NCBIfam" id="NF009206">
    <property type="entry name" value="PRK12555.1"/>
    <property type="match status" value="1"/>
</dbReference>
<dbReference type="PANTHER" id="PTHR42872:SF6">
    <property type="entry name" value="PROTEIN-GLUTAMATE METHYLESTERASE_PROTEIN-GLUTAMINE GLUTAMINASE"/>
    <property type="match status" value="1"/>
</dbReference>
<dbReference type="GO" id="GO:0008984">
    <property type="term" value="F:protein-glutamate methylesterase activity"/>
    <property type="evidence" value="ECO:0007669"/>
    <property type="project" value="UniProtKB-UniRule"/>
</dbReference>
<proteinExistence type="inferred from homology"/>
<feature type="active site" evidence="5 6">
    <location>
        <position position="197"/>
    </location>
</feature>
<evidence type="ECO:0000256" key="3">
    <source>
        <dbReference type="ARBA" id="ARBA00022801"/>
    </source>
</evidence>
<feature type="modified residue" description="4-aspartylphosphate" evidence="5 7">
    <location>
        <position position="54"/>
    </location>
</feature>
<dbReference type="Gene3D" id="3.40.50.2300">
    <property type="match status" value="1"/>
</dbReference>
<comment type="subcellular location">
    <subcellularLocation>
        <location evidence="5">Cytoplasm</location>
    </subcellularLocation>
</comment>
<comment type="similarity">
    <text evidence="5">Belongs to the CheB family.</text>
</comment>
<comment type="caution">
    <text evidence="10">The sequence shown here is derived from an EMBL/GenBank/DDBJ whole genome shotgun (WGS) entry which is preliminary data.</text>
</comment>
<evidence type="ECO:0000256" key="4">
    <source>
        <dbReference type="ARBA" id="ARBA00048267"/>
    </source>
</evidence>
<evidence type="ECO:0000313" key="11">
    <source>
        <dbReference type="Proteomes" id="UP000179243"/>
    </source>
</evidence>
<dbReference type="Gene3D" id="3.40.50.180">
    <property type="entry name" value="Methylesterase CheB, C-terminal domain"/>
    <property type="match status" value="1"/>
</dbReference>
<evidence type="ECO:0000256" key="6">
    <source>
        <dbReference type="PROSITE-ProRule" id="PRU00050"/>
    </source>
</evidence>
<dbReference type="CDD" id="cd17541">
    <property type="entry name" value="REC_CheB-like"/>
    <property type="match status" value="1"/>
</dbReference>
<sequence>MIKVLIVEDSPVAREFLTYILTSDPAIQVVGTANNGMEALEILKMHKPDVITMDIHMPMMDGFEATRRIMETIPTPIVIVSGSIGASELPSTFRAIEAGALALVRRPAGIDHSAFEAASRELIQTVKLMSEIKVVRRLARSSKVRMAAPVSGQLSPQRTGTIRAIAIGASTGGPPVLQKILSGLAPGFPVPVLIVQHIAQGFVQGLAEWLSSLSGFPVSVASHSQPILPGHAYLAPDGFHLGLERGLRISLSSLPPENGLRPSVSYLFRSVAQVLGQAAIGVLLTGMGRDGAEELKIMKERGALTIVQDEESCIVYGMPGEAVKLDAAMYVLSPEGIAAMLAELVKK</sequence>
<feature type="active site" evidence="5 6">
    <location>
        <position position="290"/>
    </location>
</feature>
<dbReference type="HAMAP" id="MF_00099">
    <property type="entry name" value="CheB_chemtxs"/>
    <property type="match status" value="1"/>
</dbReference>
<dbReference type="Pfam" id="PF01339">
    <property type="entry name" value="CheB_methylest"/>
    <property type="match status" value="1"/>
</dbReference>
<dbReference type="GO" id="GO:0005737">
    <property type="term" value="C:cytoplasm"/>
    <property type="evidence" value="ECO:0007669"/>
    <property type="project" value="UniProtKB-SubCell"/>
</dbReference>
<evidence type="ECO:0000259" key="8">
    <source>
        <dbReference type="PROSITE" id="PS50110"/>
    </source>
</evidence>
<evidence type="ECO:0000259" key="9">
    <source>
        <dbReference type="PROSITE" id="PS50122"/>
    </source>
</evidence>
<keyword evidence="5 7" id="KW-0597">Phosphoprotein</keyword>
<dbReference type="NCBIfam" id="NF001965">
    <property type="entry name" value="PRK00742.1"/>
    <property type="match status" value="1"/>
</dbReference>
<dbReference type="Proteomes" id="UP000179243">
    <property type="component" value="Unassembled WGS sequence"/>
</dbReference>
<dbReference type="InterPro" id="IPR035909">
    <property type="entry name" value="CheB_C"/>
</dbReference>
<feature type="domain" description="Response regulatory" evidence="8">
    <location>
        <begin position="3"/>
        <end position="121"/>
    </location>
</feature>
<dbReference type="GO" id="GO:0050568">
    <property type="term" value="F:protein-glutamine glutaminase activity"/>
    <property type="evidence" value="ECO:0007669"/>
    <property type="project" value="UniProtKB-UniRule"/>
</dbReference>
<dbReference type="EMBL" id="MFYX01000060">
    <property type="protein sequence ID" value="OGK05148.1"/>
    <property type="molecule type" value="Genomic_DNA"/>
</dbReference>
<comment type="domain">
    <text evidence="5">Contains a C-terminal catalytic domain, and an N-terminal region which modulates catalytic activity.</text>
</comment>
<dbReference type="PROSITE" id="PS50110">
    <property type="entry name" value="RESPONSE_REGULATORY"/>
    <property type="match status" value="1"/>
</dbReference>
<protein>
    <recommendedName>
        <fullName evidence="5">Protein-glutamate methylesterase/protein-glutamine glutaminase</fullName>
        <ecNumber evidence="5">3.1.1.61</ecNumber>
        <ecNumber evidence="5">3.5.1.44</ecNumber>
    </recommendedName>
</protein>
<feature type="domain" description="CheB-type methylesterase" evidence="9">
    <location>
        <begin position="149"/>
        <end position="347"/>
    </location>
</feature>
<dbReference type="InterPro" id="IPR000673">
    <property type="entry name" value="Sig_transdc_resp-reg_Me-estase"/>
</dbReference>
<dbReference type="SUPFAM" id="SSF52738">
    <property type="entry name" value="Methylesterase CheB, C-terminal domain"/>
    <property type="match status" value="1"/>
</dbReference>
<gene>
    <name evidence="5" type="primary">cheB</name>
    <name evidence="10" type="ORF">A2519_11405</name>
</gene>
<evidence type="ECO:0000256" key="5">
    <source>
        <dbReference type="HAMAP-Rule" id="MF_00099"/>
    </source>
</evidence>
<dbReference type="CDD" id="cd16432">
    <property type="entry name" value="CheB_Rec"/>
    <property type="match status" value="1"/>
</dbReference>
<reference evidence="10 11" key="1">
    <citation type="journal article" date="2016" name="Nat. Commun.">
        <title>Thousands of microbial genomes shed light on interconnected biogeochemical processes in an aquifer system.</title>
        <authorList>
            <person name="Anantharaman K."/>
            <person name="Brown C.T."/>
            <person name="Hug L.A."/>
            <person name="Sharon I."/>
            <person name="Castelle C.J."/>
            <person name="Probst A.J."/>
            <person name="Thomas B.C."/>
            <person name="Singh A."/>
            <person name="Wilkins M.J."/>
            <person name="Karaoz U."/>
            <person name="Brodie E.L."/>
            <person name="Williams K.H."/>
            <person name="Hubbard S.S."/>
            <person name="Banfield J.F."/>
        </authorList>
    </citation>
    <scope>NUCLEOTIDE SEQUENCE [LARGE SCALE GENOMIC DNA]</scope>
</reference>
<comment type="function">
    <text evidence="5">Involved in chemotaxis. Part of a chemotaxis signal transduction system that modulates chemotaxis in response to various stimuli. Catalyzes the demethylation of specific methylglutamate residues introduced into the chemoreceptors (methyl-accepting chemotaxis proteins or MCP) by CheR. Also mediates the irreversible deamidation of specific glutamine residues to glutamic acid.</text>
</comment>
<dbReference type="SUPFAM" id="SSF52172">
    <property type="entry name" value="CheY-like"/>
    <property type="match status" value="1"/>
</dbReference>
<evidence type="ECO:0000256" key="1">
    <source>
        <dbReference type="ARBA" id="ARBA00022490"/>
    </source>
</evidence>
<evidence type="ECO:0000256" key="7">
    <source>
        <dbReference type="PROSITE-ProRule" id="PRU00169"/>
    </source>
</evidence>
<dbReference type="PANTHER" id="PTHR42872">
    <property type="entry name" value="PROTEIN-GLUTAMATE METHYLESTERASE/PROTEIN-GLUTAMINE GLUTAMINASE"/>
    <property type="match status" value="1"/>
</dbReference>
<evidence type="ECO:0000313" key="10">
    <source>
        <dbReference type="EMBL" id="OGK05148.1"/>
    </source>
</evidence>
<comment type="catalytic activity">
    <reaction evidence="4 5">
        <text>[protein]-L-glutamate 5-O-methyl ester + H2O = L-glutamyl-[protein] + methanol + H(+)</text>
        <dbReference type="Rhea" id="RHEA:23236"/>
        <dbReference type="Rhea" id="RHEA-COMP:10208"/>
        <dbReference type="Rhea" id="RHEA-COMP:10311"/>
        <dbReference type="ChEBI" id="CHEBI:15377"/>
        <dbReference type="ChEBI" id="CHEBI:15378"/>
        <dbReference type="ChEBI" id="CHEBI:17790"/>
        <dbReference type="ChEBI" id="CHEBI:29973"/>
        <dbReference type="ChEBI" id="CHEBI:82795"/>
        <dbReference type="EC" id="3.1.1.61"/>
    </reaction>
</comment>
<dbReference type="InterPro" id="IPR011006">
    <property type="entry name" value="CheY-like_superfamily"/>
</dbReference>
<dbReference type="InterPro" id="IPR001789">
    <property type="entry name" value="Sig_transdc_resp-reg_receiver"/>
</dbReference>
<dbReference type="GO" id="GO:0000156">
    <property type="term" value="F:phosphorelay response regulator activity"/>
    <property type="evidence" value="ECO:0007669"/>
    <property type="project" value="InterPro"/>
</dbReference>
<accession>A0A1F7FEV2</accession>